<organism evidence="1 2">
    <name type="scientific">Geodia barretti</name>
    <name type="common">Barrett's horny sponge</name>
    <dbReference type="NCBI Taxonomy" id="519541"/>
    <lineage>
        <taxon>Eukaryota</taxon>
        <taxon>Metazoa</taxon>
        <taxon>Porifera</taxon>
        <taxon>Demospongiae</taxon>
        <taxon>Heteroscleromorpha</taxon>
        <taxon>Tetractinellida</taxon>
        <taxon>Astrophorina</taxon>
        <taxon>Geodiidae</taxon>
        <taxon>Geodia</taxon>
    </lineage>
</organism>
<name>A0AA35WVT4_GEOBA</name>
<gene>
    <name evidence="1" type="ORF">GBAR_LOCUS16240</name>
</gene>
<accession>A0AA35WVT4</accession>
<keyword evidence="2" id="KW-1185">Reference proteome</keyword>
<dbReference type="Proteomes" id="UP001174909">
    <property type="component" value="Unassembled WGS sequence"/>
</dbReference>
<sequence>MCKMAAGLSQDPAGQLQRSCTRQMGAVHDGVLWVPTCLECLHGGSSLYLLLVHLLCGCLVGRNVLLPVYQFFWSGYLSDVHSS</sequence>
<dbReference type="AlphaFoldDB" id="A0AA35WVT4"/>
<evidence type="ECO:0000313" key="2">
    <source>
        <dbReference type="Proteomes" id="UP001174909"/>
    </source>
</evidence>
<reference evidence="1" key="1">
    <citation type="submission" date="2023-03" db="EMBL/GenBank/DDBJ databases">
        <authorList>
            <person name="Steffen K."/>
            <person name="Cardenas P."/>
        </authorList>
    </citation>
    <scope>NUCLEOTIDE SEQUENCE</scope>
</reference>
<dbReference type="EMBL" id="CASHTH010002338">
    <property type="protein sequence ID" value="CAI8028480.1"/>
    <property type="molecule type" value="Genomic_DNA"/>
</dbReference>
<proteinExistence type="predicted"/>
<protein>
    <submittedName>
        <fullName evidence="1">Uncharacterized protein</fullName>
    </submittedName>
</protein>
<comment type="caution">
    <text evidence="1">The sequence shown here is derived from an EMBL/GenBank/DDBJ whole genome shotgun (WGS) entry which is preliminary data.</text>
</comment>
<evidence type="ECO:0000313" key="1">
    <source>
        <dbReference type="EMBL" id="CAI8028480.1"/>
    </source>
</evidence>